<dbReference type="Proteomes" id="UP000323521">
    <property type="component" value="Chromosome"/>
</dbReference>
<dbReference type="SUPFAM" id="SSF47741">
    <property type="entry name" value="CO dehydrogenase ISP C-domain like"/>
    <property type="match status" value="1"/>
</dbReference>
<dbReference type="InterPro" id="IPR051452">
    <property type="entry name" value="Diverse_Oxidoreductases"/>
</dbReference>
<dbReference type="InterPro" id="IPR001041">
    <property type="entry name" value="2Fe-2S_ferredoxin-type"/>
</dbReference>
<dbReference type="RefSeq" id="WP_148136894.1">
    <property type="nucleotide sequence ID" value="NZ_CP017634.1"/>
</dbReference>
<sequence>MNEVSITVTVNGTKIKANVTPEMSLLKFLRSQGFWDVKCGCEMGDCGTCTVIFNGRSVKSCITLAAQTDGGTVWTDKGLGVCDELTRKLQKAFVEHGSIQCGFCTPGMIIAGKAYIEQGGKPDRKEIKKAISGNLCRCTGYKKIVDAIYDVASHEQEA</sequence>
<dbReference type="SUPFAM" id="SSF54292">
    <property type="entry name" value="2Fe-2S ferredoxin-like"/>
    <property type="match status" value="1"/>
</dbReference>
<evidence type="ECO:0000256" key="3">
    <source>
        <dbReference type="ARBA" id="ARBA00023002"/>
    </source>
</evidence>
<dbReference type="Pfam" id="PF00111">
    <property type="entry name" value="Fer2"/>
    <property type="match status" value="1"/>
</dbReference>
<dbReference type="PANTHER" id="PTHR44379:SF8">
    <property type="entry name" value="XANTHINE DEHYDROGENASE IRON-SULFUR-BINDING SUBUNIT XDHC-RELATED"/>
    <property type="match status" value="1"/>
</dbReference>
<dbReference type="Gene3D" id="1.10.150.120">
    <property type="entry name" value="[2Fe-2S]-binding domain"/>
    <property type="match status" value="1"/>
</dbReference>
<proteinExistence type="predicted"/>
<feature type="domain" description="2Fe-2S ferredoxin-type" evidence="6">
    <location>
        <begin position="4"/>
        <end position="79"/>
    </location>
</feature>
<dbReference type="InterPro" id="IPR012675">
    <property type="entry name" value="Beta-grasp_dom_sf"/>
</dbReference>
<evidence type="ECO:0000313" key="7">
    <source>
        <dbReference type="EMBL" id="ATW27526.1"/>
    </source>
</evidence>
<dbReference type="PROSITE" id="PS00197">
    <property type="entry name" value="2FE2S_FER_1"/>
    <property type="match status" value="1"/>
</dbReference>
<dbReference type="EMBL" id="CP017634">
    <property type="protein sequence ID" value="ATW27526.1"/>
    <property type="molecule type" value="Genomic_DNA"/>
</dbReference>
<evidence type="ECO:0000256" key="4">
    <source>
        <dbReference type="ARBA" id="ARBA00023004"/>
    </source>
</evidence>
<dbReference type="OrthoDB" id="9796880at2"/>
<accession>A0A3G1KYG8</accession>
<dbReference type="PROSITE" id="PS51085">
    <property type="entry name" value="2FE2S_FER_2"/>
    <property type="match status" value="1"/>
</dbReference>
<dbReference type="InterPro" id="IPR002888">
    <property type="entry name" value="2Fe-2S-bd"/>
</dbReference>
<dbReference type="GO" id="GO:0051537">
    <property type="term" value="F:2 iron, 2 sulfur cluster binding"/>
    <property type="evidence" value="ECO:0007669"/>
    <property type="project" value="UniProtKB-KW"/>
</dbReference>
<keyword evidence="2" id="KW-0479">Metal-binding</keyword>
<dbReference type="PANTHER" id="PTHR44379">
    <property type="entry name" value="OXIDOREDUCTASE WITH IRON-SULFUR SUBUNIT"/>
    <property type="match status" value="1"/>
</dbReference>
<evidence type="ECO:0000313" key="8">
    <source>
        <dbReference type="Proteomes" id="UP000323521"/>
    </source>
</evidence>
<dbReference type="InterPro" id="IPR036010">
    <property type="entry name" value="2Fe-2S_ferredoxin-like_sf"/>
</dbReference>
<dbReference type="GO" id="GO:0016491">
    <property type="term" value="F:oxidoreductase activity"/>
    <property type="evidence" value="ECO:0007669"/>
    <property type="project" value="UniProtKB-KW"/>
</dbReference>
<dbReference type="InterPro" id="IPR036884">
    <property type="entry name" value="2Fe-2S-bd_dom_sf"/>
</dbReference>
<keyword evidence="1" id="KW-0001">2Fe-2S</keyword>
<evidence type="ECO:0000259" key="6">
    <source>
        <dbReference type="PROSITE" id="PS51085"/>
    </source>
</evidence>
<dbReference type="InterPro" id="IPR006058">
    <property type="entry name" value="2Fe2S_fd_BS"/>
</dbReference>
<reference evidence="7 8" key="1">
    <citation type="submission" date="2016-10" db="EMBL/GenBank/DDBJ databases">
        <title>Complete Genome Sequence of Peptococcaceae strain DCMF.</title>
        <authorList>
            <person name="Edwards R.J."/>
            <person name="Holland S.I."/>
            <person name="Deshpande N.P."/>
            <person name="Wong Y.K."/>
            <person name="Ertan H."/>
            <person name="Manefield M."/>
            <person name="Russell T.L."/>
            <person name="Lee M.J."/>
        </authorList>
    </citation>
    <scope>NUCLEOTIDE SEQUENCE [LARGE SCALE GENOMIC DNA]</scope>
    <source>
        <strain evidence="7 8">DCMF</strain>
    </source>
</reference>
<keyword evidence="5" id="KW-0411">Iron-sulfur</keyword>
<evidence type="ECO:0000256" key="2">
    <source>
        <dbReference type="ARBA" id="ARBA00022723"/>
    </source>
</evidence>
<dbReference type="CDD" id="cd00207">
    <property type="entry name" value="fer2"/>
    <property type="match status" value="1"/>
</dbReference>
<protein>
    <submittedName>
        <fullName evidence="7">(2Fe-2S)-binding protein</fullName>
    </submittedName>
</protein>
<evidence type="ECO:0000256" key="1">
    <source>
        <dbReference type="ARBA" id="ARBA00022714"/>
    </source>
</evidence>
<dbReference type="Pfam" id="PF01799">
    <property type="entry name" value="Fer2_2"/>
    <property type="match status" value="1"/>
</dbReference>
<organism evidence="7 8">
    <name type="scientific">Formimonas warabiya</name>
    <dbReference type="NCBI Taxonomy" id="1761012"/>
    <lineage>
        <taxon>Bacteria</taxon>
        <taxon>Bacillati</taxon>
        <taxon>Bacillota</taxon>
        <taxon>Clostridia</taxon>
        <taxon>Eubacteriales</taxon>
        <taxon>Peptococcaceae</taxon>
        <taxon>Candidatus Formimonas</taxon>
    </lineage>
</organism>
<gene>
    <name evidence="7" type="ORF">DCMF_24695</name>
</gene>
<dbReference type="AlphaFoldDB" id="A0A3G1KYG8"/>
<keyword evidence="8" id="KW-1185">Reference proteome</keyword>
<evidence type="ECO:0000256" key="5">
    <source>
        <dbReference type="ARBA" id="ARBA00023014"/>
    </source>
</evidence>
<dbReference type="KEGG" id="fwa:DCMF_24695"/>
<dbReference type="GO" id="GO:0046872">
    <property type="term" value="F:metal ion binding"/>
    <property type="evidence" value="ECO:0007669"/>
    <property type="project" value="UniProtKB-KW"/>
</dbReference>
<name>A0A3G1KYG8_FORW1</name>
<keyword evidence="4" id="KW-0408">Iron</keyword>
<dbReference type="Gene3D" id="3.10.20.30">
    <property type="match status" value="1"/>
</dbReference>
<keyword evidence="3" id="KW-0560">Oxidoreductase</keyword>